<evidence type="ECO:0000256" key="12">
    <source>
        <dbReference type="ARBA" id="ARBA00023257"/>
    </source>
</evidence>
<dbReference type="GO" id="GO:0004888">
    <property type="term" value="F:transmembrane signaling receptor activity"/>
    <property type="evidence" value="ECO:0007669"/>
    <property type="project" value="InterPro"/>
</dbReference>
<feature type="transmembrane region" description="Helical" evidence="27">
    <location>
        <begin position="286"/>
        <end position="303"/>
    </location>
</feature>
<feature type="chain" id="PRO_5041778384" description="5-hydroxytryptamine receptor 3A" evidence="27">
    <location>
        <begin position="23"/>
        <end position="480"/>
    </location>
</feature>
<keyword evidence="2" id="KW-1003">Cell membrane</keyword>
<comment type="catalytic activity">
    <reaction evidence="18">
        <text>Na(+)(in) = Na(+)(out)</text>
        <dbReference type="Rhea" id="RHEA:34963"/>
        <dbReference type="ChEBI" id="CHEBI:29101"/>
    </reaction>
</comment>
<comment type="subcellular location">
    <subcellularLocation>
        <location evidence="15">Postsynaptic cell membrane</location>
        <topology evidence="15">Multi-pass membrane protein</topology>
    </subcellularLocation>
</comment>
<evidence type="ECO:0000259" key="28">
    <source>
        <dbReference type="Pfam" id="PF02931"/>
    </source>
</evidence>
<protein>
    <recommendedName>
        <fullName evidence="23">5-hydroxytryptamine receptor 3A</fullName>
    </recommendedName>
    <alternativeName>
        <fullName evidence="25">5-hydroxytryptamine receptor 3</fullName>
    </alternativeName>
    <alternativeName>
        <fullName evidence="24">Serotonin receptor 3A</fullName>
    </alternativeName>
    <alternativeName>
        <fullName evidence="26">Serotonin-gated ion channel receptor</fullName>
    </alternativeName>
</protein>
<dbReference type="InterPro" id="IPR018000">
    <property type="entry name" value="Neurotransmitter_ion_chnl_CS"/>
</dbReference>
<evidence type="ECO:0000256" key="13">
    <source>
        <dbReference type="ARBA" id="ARBA00023286"/>
    </source>
</evidence>
<dbReference type="Proteomes" id="UP001295444">
    <property type="component" value="Chromosome 10"/>
</dbReference>
<organism evidence="30 31">
    <name type="scientific">Pelobates cultripes</name>
    <name type="common">Western spadefoot toad</name>
    <dbReference type="NCBI Taxonomy" id="61616"/>
    <lineage>
        <taxon>Eukaryota</taxon>
        <taxon>Metazoa</taxon>
        <taxon>Chordata</taxon>
        <taxon>Craniata</taxon>
        <taxon>Vertebrata</taxon>
        <taxon>Euteleostomi</taxon>
        <taxon>Amphibia</taxon>
        <taxon>Batrachia</taxon>
        <taxon>Anura</taxon>
        <taxon>Pelobatoidea</taxon>
        <taxon>Pelobatidae</taxon>
        <taxon>Pelobates</taxon>
    </lineage>
</organism>
<reference evidence="30" key="1">
    <citation type="submission" date="2022-03" db="EMBL/GenBank/DDBJ databases">
        <authorList>
            <person name="Alioto T."/>
            <person name="Alioto T."/>
            <person name="Gomez Garrido J."/>
        </authorList>
    </citation>
    <scope>NUCLEOTIDE SEQUENCE</scope>
</reference>
<evidence type="ECO:0000259" key="29">
    <source>
        <dbReference type="Pfam" id="PF02932"/>
    </source>
</evidence>
<evidence type="ECO:0000256" key="16">
    <source>
        <dbReference type="ARBA" id="ARBA00034269"/>
    </source>
</evidence>
<feature type="domain" description="Neurotransmitter-gated ion-channel transmembrane" evidence="29">
    <location>
        <begin position="257"/>
        <end position="466"/>
    </location>
</feature>
<evidence type="ECO:0000256" key="11">
    <source>
        <dbReference type="ARBA" id="ARBA00023180"/>
    </source>
</evidence>
<dbReference type="Pfam" id="PF02931">
    <property type="entry name" value="Neur_chan_LBD"/>
    <property type="match status" value="1"/>
</dbReference>
<comment type="function">
    <text evidence="20">Forms serotonin (5-hydroxytryptamine/5-HT3)-activated cation-selective channel complexes, which when activated cause fast, depolarizing responses in neurons.</text>
</comment>
<comment type="similarity">
    <text evidence="21">Belongs to the ligand-gated ion channel (TC 1.A.9) family. 5-hydroxytryptamine receptor (TC 1.A.9.2) subfamily. HTR3A sub-subfamily.</text>
</comment>
<evidence type="ECO:0000256" key="3">
    <source>
        <dbReference type="ARBA" id="ARBA00022692"/>
    </source>
</evidence>
<dbReference type="SUPFAM" id="SSF90112">
    <property type="entry name" value="Neurotransmitter-gated ion-channel transmembrane pore"/>
    <property type="match status" value="1"/>
</dbReference>
<feature type="transmembrane region" description="Helical" evidence="27">
    <location>
        <begin position="444"/>
        <end position="474"/>
    </location>
</feature>
<evidence type="ECO:0000256" key="14">
    <source>
        <dbReference type="ARBA" id="ARBA00023303"/>
    </source>
</evidence>
<evidence type="ECO:0000256" key="17">
    <source>
        <dbReference type="ARBA" id="ARBA00034430"/>
    </source>
</evidence>
<accession>A0AAD1WSD5</accession>
<evidence type="ECO:0000256" key="25">
    <source>
        <dbReference type="ARBA" id="ARBA00080492"/>
    </source>
</evidence>
<keyword evidence="8 27" id="KW-0472">Membrane</keyword>
<dbReference type="Gene3D" id="2.70.170.10">
    <property type="entry name" value="Neurotransmitter-gated ion-channel ligand-binding domain"/>
    <property type="match status" value="1"/>
</dbReference>
<evidence type="ECO:0000256" key="27">
    <source>
        <dbReference type="RuleBase" id="RU000687"/>
    </source>
</evidence>
<evidence type="ECO:0000256" key="24">
    <source>
        <dbReference type="ARBA" id="ARBA00078864"/>
    </source>
</evidence>
<keyword evidence="14 27" id="KW-0407">Ion channel</keyword>
<comment type="catalytic activity">
    <reaction evidence="16">
        <text>Mg(2+)(in) = Mg(2+)(out)</text>
        <dbReference type="Rhea" id="RHEA:29827"/>
        <dbReference type="ChEBI" id="CHEBI:18420"/>
    </reaction>
</comment>
<evidence type="ECO:0000256" key="1">
    <source>
        <dbReference type="ARBA" id="ARBA00022448"/>
    </source>
</evidence>
<dbReference type="InterPro" id="IPR036734">
    <property type="entry name" value="Neur_chan_lig-bd_sf"/>
</dbReference>
<dbReference type="AlphaFoldDB" id="A0AAD1WSD5"/>
<comment type="catalytic activity">
    <reaction evidence="19">
        <text>Ca(2+)(in) = Ca(2+)(out)</text>
        <dbReference type="Rhea" id="RHEA:29671"/>
        <dbReference type="ChEBI" id="CHEBI:29108"/>
    </reaction>
</comment>
<keyword evidence="12" id="KW-0628">Postsynaptic cell membrane</keyword>
<keyword evidence="9" id="KW-1015">Disulfide bond</keyword>
<name>A0AAD1WSD5_PELCU</name>
<dbReference type="FunFam" id="1.20.58.390:FF:000020">
    <property type="entry name" value="5-hydroxytryptamine (serotonin) receptor 3A"/>
    <property type="match status" value="1"/>
</dbReference>
<evidence type="ECO:0000256" key="6">
    <source>
        <dbReference type="ARBA" id="ARBA00023018"/>
    </source>
</evidence>
<evidence type="ECO:0000256" key="8">
    <source>
        <dbReference type="ARBA" id="ARBA00023136"/>
    </source>
</evidence>
<dbReference type="GO" id="GO:0045211">
    <property type="term" value="C:postsynaptic membrane"/>
    <property type="evidence" value="ECO:0007669"/>
    <property type="project" value="UniProtKB-SubCell"/>
</dbReference>
<evidence type="ECO:0000256" key="4">
    <source>
        <dbReference type="ARBA" id="ARBA00022729"/>
    </source>
</evidence>
<dbReference type="InterPro" id="IPR038050">
    <property type="entry name" value="Neuro_actylchol_rec"/>
</dbReference>
<dbReference type="PANTHER" id="PTHR18945">
    <property type="entry name" value="NEUROTRANSMITTER GATED ION CHANNEL"/>
    <property type="match status" value="1"/>
</dbReference>
<gene>
    <name evidence="30" type="ORF">PECUL_23A013564</name>
</gene>
<evidence type="ECO:0000256" key="15">
    <source>
        <dbReference type="ARBA" id="ARBA00034104"/>
    </source>
</evidence>
<feature type="transmembrane region" description="Helical" evidence="27">
    <location>
        <begin position="251"/>
        <end position="274"/>
    </location>
</feature>
<feature type="signal peptide" evidence="27">
    <location>
        <begin position="1"/>
        <end position="22"/>
    </location>
</feature>
<dbReference type="InterPro" id="IPR006202">
    <property type="entry name" value="Neur_chan_lig-bd"/>
</dbReference>
<evidence type="ECO:0000313" key="30">
    <source>
        <dbReference type="EMBL" id="CAH2320129.1"/>
    </source>
</evidence>
<dbReference type="Pfam" id="PF02932">
    <property type="entry name" value="Neur_chan_memb"/>
    <property type="match status" value="1"/>
</dbReference>
<keyword evidence="1 27" id="KW-0813">Transport</keyword>
<evidence type="ECO:0000256" key="26">
    <source>
        <dbReference type="ARBA" id="ARBA00083210"/>
    </source>
</evidence>
<feature type="transmembrane region" description="Helical" evidence="27">
    <location>
        <begin position="315"/>
        <end position="339"/>
    </location>
</feature>
<evidence type="ECO:0000256" key="23">
    <source>
        <dbReference type="ARBA" id="ARBA00068982"/>
    </source>
</evidence>
<evidence type="ECO:0000256" key="2">
    <source>
        <dbReference type="ARBA" id="ARBA00022475"/>
    </source>
</evidence>
<keyword evidence="10 30" id="KW-0675">Receptor</keyword>
<dbReference type="CDD" id="cd19063">
    <property type="entry name" value="LGIC_TM_5-HT3"/>
    <property type="match status" value="1"/>
</dbReference>
<evidence type="ECO:0000313" key="31">
    <source>
        <dbReference type="Proteomes" id="UP001295444"/>
    </source>
</evidence>
<evidence type="ECO:0000256" key="18">
    <source>
        <dbReference type="ARBA" id="ARBA00036239"/>
    </source>
</evidence>
<evidence type="ECO:0000256" key="22">
    <source>
        <dbReference type="ARBA" id="ARBA00061864"/>
    </source>
</evidence>
<evidence type="ECO:0000256" key="21">
    <source>
        <dbReference type="ARBA" id="ARBA00061202"/>
    </source>
</evidence>
<dbReference type="InterPro" id="IPR036719">
    <property type="entry name" value="Neuro-gated_channel_TM_sf"/>
</dbReference>
<evidence type="ECO:0000256" key="20">
    <source>
        <dbReference type="ARBA" id="ARBA00037540"/>
    </source>
</evidence>
<keyword evidence="13" id="KW-1071">Ligand-gated ion channel</keyword>
<dbReference type="EMBL" id="OW240921">
    <property type="protein sequence ID" value="CAH2320129.1"/>
    <property type="molecule type" value="Genomic_DNA"/>
</dbReference>
<evidence type="ECO:0000256" key="7">
    <source>
        <dbReference type="ARBA" id="ARBA00023065"/>
    </source>
</evidence>
<feature type="domain" description="Neurotransmitter-gated ion-channel ligand-binding" evidence="28">
    <location>
        <begin position="37"/>
        <end position="249"/>
    </location>
</feature>
<keyword evidence="5 27" id="KW-1133">Transmembrane helix</keyword>
<dbReference type="Gene3D" id="1.20.58.390">
    <property type="entry name" value="Neurotransmitter-gated ion-channel transmembrane domain"/>
    <property type="match status" value="1"/>
</dbReference>
<dbReference type="FunFam" id="2.70.170.10:FF:000017">
    <property type="entry name" value="5-hydroxytryptamine receptor 3A"/>
    <property type="match status" value="1"/>
</dbReference>
<dbReference type="SUPFAM" id="SSF63712">
    <property type="entry name" value="Nicotinic receptor ligand binding domain-like"/>
    <property type="match status" value="1"/>
</dbReference>
<sequence>MSPVTAWIYFGLWSPLISYAATQENRTLKYSKSAVARLTNDLMDGYQKEVRPVRDWRKPTIVYIDFLLYAILGVNEKRQMLSTYIWYKQIWKDEFLTWDPKDYDNNSSKVYSWSPSRLMFEAAGDADIRGKPRWGRLPEELIVNNEGRVLNSKPMQIVTTCNLNIYYFPFDVQNCTFTFTSWIHKLKDINVSLHRTPEEMNKNISFFHSDGEWDLLELFPYYNTFKKKYSEIKINEVEDTLLEICFKRRPIFYIVHLILPSMFLIIMDIIAFYVPPESGERISCKITILLGYSVFLIIVSDHMPATSSGTPLIGVYFIVCMALLLFSIAESIFIVRVVFEERIQPEVPDWVKKLVLEKMAAMLCRQKFRKHMESCYNSSHVSWEIGSASTEKLSKRNDVNAEDSTEEILQKEANPGILDKILKEIAFIRSNLEKKDKNAVTREWLLVAYILDVFMFRVYLLAVLAYLLSLSLIWSRWQLA</sequence>
<dbReference type="InterPro" id="IPR006029">
    <property type="entry name" value="Neurotrans-gated_channel_TM"/>
</dbReference>
<dbReference type="PRINTS" id="PR00252">
    <property type="entry name" value="NRIONCHANNEL"/>
</dbReference>
<comment type="catalytic activity">
    <reaction evidence="17">
        <text>K(+)(in) = K(+)(out)</text>
        <dbReference type="Rhea" id="RHEA:29463"/>
        <dbReference type="ChEBI" id="CHEBI:29103"/>
    </reaction>
</comment>
<keyword evidence="11" id="KW-0325">Glycoprotein</keyword>
<evidence type="ECO:0000256" key="5">
    <source>
        <dbReference type="ARBA" id="ARBA00022989"/>
    </source>
</evidence>
<keyword evidence="3 27" id="KW-0812">Transmembrane</keyword>
<dbReference type="InterPro" id="IPR049944">
    <property type="entry name" value="LGIC_TM_5-HT3"/>
</dbReference>
<keyword evidence="6" id="KW-0770">Synapse</keyword>
<keyword evidence="4 27" id="KW-0732">Signal</keyword>
<evidence type="ECO:0000256" key="10">
    <source>
        <dbReference type="ARBA" id="ARBA00023170"/>
    </source>
</evidence>
<evidence type="ECO:0000256" key="19">
    <source>
        <dbReference type="ARBA" id="ARBA00036634"/>
    </source>
</evidence>
<proteinExistence type="inferred from homology"/>
<keyword evidence="31" id="KW-1185">Reference proteome</keyword>
<dbReference type="InterPro" id="IPR006201">
    <property type="entry name" value="Neur_channel"/>
</dbReference>
<evidence type="ECO:0000256" key="9">
    <source>
        <dbReference type="ARBA" id="ARBA00023157"/>
    </source>
</evidence>
<keyword evidence="7 27" id="KW-0406">Ion transport</keyword>
<dbReference type="GO" id="GO:0005230">
    <property type="term" value="F:extracellular ligand-gated monoatomic ion channel activity"/>
    <property type="evidence" value="ECO:0007669"/>
    <property type="project" value="InterPro"/>
</dbReference>
<dbReference type="NCBIfam" id="TIGR00860">
    <property type="entry name" value="LIC"/>
    <property type="match status" value="1"/>
</dbReference>
<comment type="subunit">
    <text evidence="22">Forms homopentameric as well as heteropentameric serotonin-activated cation-selective channel complexes with HTR3B or HTR3C or HTR3D or HTR3E. The homomeric complex is functional but exhibits low conductance with modified voltage dependence, and decreased agonist and antagonist affinity. Heteropentameric complexes display properties which resemble that of neuronal serotonin-activated channels in vivo. Interacts with RIC3.</text>
</comment>
<dbReference type="PROSITE" id="PS00236">
    <property type="entry name" value="NEUROTR_ION_CHANNEL"/>
    <property type="match status" value="1"/>
</dbReference>